<accession>A0ABV6RAS4</accession>
<dbReference type="RefSeq" id="WP_376980028.1">
    <property type="nucleotide sequence ID" value="NZ_JBHLSV010000009.1"/>
</dbReference>
<protein>
    <recommendedName>
        <fullName evidence="3">Di-and tripeptidase</fullName>
    </recommendedName>
</protein>
<evidence type="ECO:0000313" key="2">
    <source>
        <dbReference type="Proteomes" id="UP001589793"/>
    </source>
</evidence>
<gene>
    <name evidence="1" type="ORF">ACFFF6_09010</name>
</gene>
<name>A0ABV6RAS4_9MICO</name>
<evidence type="ECO:0000313" key="1">
    <source>
        <dbReference type="EMBL" id="MFC0674092.1"/>
    </source>
</evidence>
<evidence type="ECO:0008006" key="3">
    <source>
        <dbReference type="Google" id="ProtNLM"/>
    </source>
</evidence>
<sequence length="244" mass="25486">MNRSTPVPEIEPEAAEQEGGTVLDERWLKMIDAALKVQTPVAAAYVARLRAKHPEATDDELIASVCRKFSLLMTATGAGIGGVAALPGLGTAAAVGLTIGEGASFAEACAFLTLAVADIRGIDMKDRDTRRMVMFGVLSGDKGTRIIAKTLGKQGMQWNTVLAGSGSSIVPRLINTQISHWVRRKIAARAGKLWMARLLPFGIGAVIGGVGSRMVSRSVTDAVQEIFGAGPMIAGEAEEPSAGS</sequence>
<proteinExistence type="predicted"/>
<dbReference type="Proteomes" id="UP001589793">
    <property type="component" value="Unassembled WGS sequence"/>
</dbReference>
<reference evidence="1 2" key="1">
    <citation type="submission" date="2024-09" db="EMBL/GenBank/DDBJ databases">
        <authorList>
            <person name="Sun Q."/>
            <person name="Mori K."/>
        </authorList>
    </citation>
    <scope>NUCLEOTIDE SEQUENCE [LARGE SCALE GENOMIC DNA]</scope>
    <source>
        <strain evidence="1 2">CICC 10874</strain>
    </source>
</reference>
<keyword evidence="2" id="KW-1185">Reference proteome</keyword>
<dbReference type="EMBL" id="JBHLSV010000009">
    <property type="protein sequence ID" value="MFC0674092.1"/>
    <property type="molecule type" value="Genomic_DNA"/>
</dbReference>
<comment type="caution">
    <text evidence="1">The sequence shown here is derived from an EMBL/GenBank/DDBJ whole genome shotgun (WGS) entry which is preliminary data.</text>
</comment>
<organism evidence="1 2">
    <name type="scientific">Brachybacterium hainanense</name>
    <dbReference type="NCBI Taxonomy" id="1541174"/>
    <lineage>
        <taxon>Bacteria</taxon>
        <taxon>Bacillati</taxon>
        <taxon>Actinomycetota</taxon>
        <taxon>Actinomycetes</taxon>
        <taxon>Micrococcales</taxon>
        <taxon>Dermabacteraceae</taxon>
        <taxon>Brachybacterium</taxon>
    </lineage>
</organism>